<name>A0A3P6TPD1_9BILA</name>
<proteinExistence type="predicted"/>
<organism evidence="1 2">
    <name type="scientific">Gongylonema pulchrum</name>
    <dbReference type="NCBI Taxonomy" id="637853"/>
    <lineage>
        <taxon>Eukaryota</taxon>
        <taxon>Metazoa</taxon>
        <taxon>Ecdysozoa</taxon>
        <taxon>Nematoda</taxon>
        <taxon>Chromadorea</taxon>
        <taxon>Rhabditida</taxon>
        <taxon>Spirurina</taxon>
        <taxon>Spiruromorpha</taxon>
        <taxon>Spiruroidea</taxon>
        <taxon>Gongylonematidae</taxon>
        <taxon>Gongylonema</taxon>
    </lineage>
</organism>
<accession>A0A3P6TPD1</accession>
<sequence>MGAVLPTSSSVPVALGGEPAVATVPSTSCAPAAAVGVECASSHLLSCSPCSSESAPASLTPFISGINSPAVSAPTIIGRPESAASAQQTPYVHVFHYVLRETSD</sequence>
<keyword evidence="2" id="KW-1185">Reference proteome</keyword>
<protein>
    <submittedName>
        <fullName evidence="1">Uncharacterized protein</fullName>
    </submittedName>
</protein>
<dbReference type="AlphaFoldDB" id="A0A3P6TPD1"/>
<dbReference type="EMBL" id="UYRT01028540">
    <property type="protein sequence ID" value="VDK67888.1"/>
    <property type="molecule type" value="Genomic_DNA"/>
</dbReference>
<evidence type="ECO:0000313" key="1">
    <source>
        <dbReference type="EMBL" id="VDK67888.1"/>
    </source>
</evidence>
<gene>
    <name evidence="1" type="ORF">GPUH_LOCUS9075</name>
</gene>
<evidence type="ECO:0000313" key="2">
    <source>
        <dbReference type="Proteomes" id="UP000271098"/>
    </source>
</evidence>
<dbReference type="Proteomes" id="UP000271098">
    <property type="component" value="Unassembled WGS sequence"/>
</dbReference>
<reference evidence="1 2" key="1">
    <citation type="submission" date="2018-11" db="EMBL/GenBank/DDBJ databases">
        <authorList>
            <consortium name="Pathogen Informatics"/>
        </authorList>
    </citation>
    <scope>NUCLEOTIDE SEQUENCE [LARGE SCALE GENOMIC DNA]</scope>
</reference>